<evidence type="ECO:0000256" key="1">
    <source>
        <dbReference type="SAM" id="MobiDB-lite"/>
    </source>
</evidence>
<proteinExistence type="predicted"/>
<dbReference type="STRING" id="546874.SAMN04488544_2126"/>
<feature type="domain" description="PepSY" evidence="2">
    <location>
        <begin position="180"/>
        <end position="223"/>
    </location>
</feature>
<dbReference type="EMBL" id="LT629799">
    <property type="protein sequence ID" value="SDU92931.1"/>
    <property type="molecule type" value="Genomic_DNA"/>
</dbReference>
<feature type="region of interest" description="Disordered" evidence="1">
    <location>
        <begin position="38"/>
        <end position="81"/>
    </location>
</feature>
<accession>A0A1H2MJ29</accession>
<evidence type="ECO:0000313" key="3">
    <source>
        <dbReference type="EMBL" id="SDU92931.1"/>
    </source>
</evidence>
<dbReference type="InterPro" id="IPR025711">
    <property type="entry name" value="PepSY"/>
</dbReference>
<dbReference type="OrthoDB" id="9795161at2"/>
<evidence type="ECO:0000259" key="2">
    <source>
        <dbReference type="Pfam" id="PF03413"/>
    </source>
</evidence>
<dbReference type="RefSeq" id="WP_157719930.1">
    <property type="nucleotide sequence ID" value="NZ_LT629799.1"/>
</dbReference>
<sequence>MSPAPTSLVRARPRTLARYGAGVVAGLASFALVGCGSEETPVPAASSAPATTSAAAPPPETSAPASASPSASASASSGADGNRQALLAAVATAQDQLSGTTVVSVEQDDESGQTVWQVGVVTRDGDEQDVDVSADGSEVVRTERVDRQDEADRRENRALVDDAEVDVTDAVEALPGSVDGGTVDQLELDRDRGSVVWEADVLDTDRREHEIRIDARSGDVLSDRT</sequence>
<dbReference type="Proteomes" id="UP000198825">
    <property type="component" value="Chromosome I"/>
</dbReference>
<dbReference type="AlphaFoldDB" id="A0A1H2MJ29"/>
<keyword evidence="4" id="KW-1185">Reference proteome</keyword>
<evidence type="ECO:0000313" key="4">
    <source>
        <dbReference type="Proteomes" id="UP000198825"/>
    </source>
</evidence>
<dbReference type="Pfam" id="PF03413">
    <property type="entry name" value="PepSY"/>
    <property type="match status" value="2"/>
</dbReference>
<gene>
    <name evidence="3" type="ORF">SAMN04488544_2126</name>
</gene>
<protein>
    <submittedName>
        <fullName evidence="3">Peptidase propeptide and YPEB domain-containing protein</fullName>
    </submittedName>
</protein>
<name>A0A1H2MJ29_9ACTN</name>
<feature type="compositionally biased region" description="Low complexity" evidence="1">
    <location>
        <begin position="62"/>
        <end position="77"/>
    </location>
</feature>
<reference evidence="4" key="1">
    <citation type="submission" date="2016-10" db="EMBL/GenBank/DDBJ databases">
        <authorList>
            <person name="Varghese N."/>
            <person name="Submissions S."/>
        </authorList>
    </citation>
    <scope>NUCLEOTIDE SEQUENCE [LARGE SCALE GENOMIC DNA]</scope>
    <source>
        <strain evidence="4">DSM 21743</strain>
    </source>
</reference>
<dbReference type="Gene3D" id="3.10.450.40">
    <property type="match status" value="2"/>
</dbReference>
<feature type="compositionally biased region" description="Low complexity" evidence="1">
    <location>
        <begin position="38"/>
        <end position="55"/>
    </location>
</feature>
<feature type="domain" description="PepSY" evidence="2">
    <location>
        <begin position="89"/>
        <end position="134"/>
    </location>
</feature>
<organism evidence="3 4">
    <name type="scientific">Microlunatus sagamiharensis</name>
    <dbReference type="NCBI Taxonomy" id="546874"/>
    <lineage>
        <taxon>Bacteria</taxon>
        <taxon>Bacillati</taxon>
        <taxon>Actinomycetota</taxon>
        <taxon>Actinomycetes</taxon>
        <taxon>Propionibacteriales</taxon>
        <taxon>Propionibacteriaceae</taxon>
        <taxon>Microlunatus</taxon>
    </lineage>
</organism>